<keyword evidence="3" id="KW-0479">Metal-binding</keyword>
<feature type="domain" description="RING-type" evidence="12">
    <location>
        <begin position="259"/>
        <end position="299"/>
    </location>
</feature>
<dbReference type="InterPro" id="IPR013083">
    <property type="entry name" value="Znf_RING/FYVE/PHD"/>
</dbReference>
<dbReference type="GO" id="GO:0016020">
    <property type="term" value="C:membrane"/>
    <property type="evidence" value="ECO:0007669"/>
    <property type="project" value="UniProtKB-SubCell"/>
</dbReference>
<comment type="subcellular location">
    <subcellularLocation>
        <location evidence="1">Membrane</location>
    </subcellularLocation>
</comment>
<keyword evidence="4 8" id="KW-0863">Zinc-finger</keyword>
<gene>
    <name evidence="13" type="ORF">HPHI1048_LOCUS20103</name>
</gene>
<evidence type="ECO:0000256" key="1">
    <source>
        <dbReference type="ARBA" id="ARBA00004370"/>
    </source>
</evidence>
<feature type="region of interest" description="Disordered" evidence="10">
    <location>
        <begin position="422"/>
        <end position="466"/>
    </location>
</feature>
<dbReference type="InterPro" id="IPR001841">
    <property type="entry name" value="Znf_RING"/>
</dbReference>
<dbReference type="SUPFAM" id="SSF57850">
    <property type="entry name" value="RING/U-box"/>
    <property type="match status" value="1"/>
</dbReference>
<feature type="compositionally biased region" description="Polar residues" evidence="10">
    <location>
        <begin position="427"/>
        <end position="440"/>
    </location>
</feature>
<keyword evidence="2 11" id="KW-0812">Transmembrane</keyword>
<keyword evidence="6 11" id="KW-1133">Transmembrane helix</keyword>
<dbReference type="AlphaFoldDB" id="A0A7S0HR94"/>
<dbReference type="SMART" id="SM00184">
    <property type="entry name" value="RING"/>
    <property type="match status" value="1"/>
</dbReference>
<feature type="coiled-coil region" evidence="9">
    <location>
        <begin position="339"/>
        <end position="366"/>
    </location>
</feature>
<evidence type="ECO:0000256" key="11">
    <source>
        <dbReference type="SAM" id="Phobius"/>
    </source>
</evidence>
<dbReference type="PANTHER" id="PTHR46539:SF1">
    <property type="entry name" value="E3 UBIQUITIN-PROTEIN LIGASE ATL42"/>
    <property type="match status" value="1"/>
</dbReference>
<dbReference type="PROSITE" id="PS50089">
    <property type="entry name" value="ZF_RING_2"/>
    <property type="match status" value="1"/>
</dbReference>
<sequence>MEESSSPSQFGWELHLSSLSSKTPGLHQHNKMDDLRDNNNFGNRQTTASNTVGGMIFPIIIALVCLICVTLIREFARIMWRRALMRSMEEVKANQMNWVLSGAPVSEDMQPIFESGRWGMRWRDGRQERFTRLNLRADRNGGYIRGTGQDCIGESLIEGRFDPSRDRIAWTQMYQLRRGIIHMEIWGEFGREDGGQLVARGNYQSTDSFGARGFFVLRPVLVESMINLIIRSDRIDVLPPVDLLPVSSNQEGETHDMTCAVCLEESNCTTGGALPCHHIFHRECINKWLERHNDCPTCKQQVRPSEEHTEDQQPGLVIVRDERPQLNLRREYLRGSNGLHQLDDGLFRLEQSLVDLEQEFRTMMERVPQFFEVLAGEQPRTRFIVRGRTREENLDSIIADLDDISNEFSRNIPERNAMSLGEGASASDMQEISAQETPAPSTEEGLSRMEEGQGQGLSQELDRGNG</sequence>
<proteinExistence type="predicted"/>
<feature type="transmembrane region" description="Helical" evidence="11">
    <location>
        <begin position="55"/>
        <end position="76"/>
    </location>
</feature>
<dbReference type="PANTHER" id="PTHR46539">
    <property type="entry name" value="E3 UBIQUITIN-PROTEIN LIGASE ATL42"/>
    <property type="match status" value="1"/>
</dbReference>
<dbReference type="CDD" id="cd16454">
    <property type="entry name" value="RING-H2_PA-TM-RING"/>
    <property type="match status" value="1"/>
</dbReference>
<evidence type="ECO:0000256" key="5">
    <source>
        <dbReference type="ARBA" id="ARBA00022833"/>
    </source>
</evidence>
<keyword evidence="9" id="KW-0175">Coiled coil</keyword>
<name>A0A7S0HR94_9CRYP</name>
<dbReference type="Gene3D" id="3.30.40.10">
    <property type="entry name" value="Zinc/RING finger domain, C3HC4 (zinc finger)"/>
    <property type="match status" value="1"/>
</dbReference>
<evidence type="ECO:0000256" key="6">
    <source>
        <dbReference type="ARBA" id="ARBA00022989"/>
    </source>
</evidence>
<evidence type="ECO:0000256" key="2">
    <source>
        <dbReference type="ARBA" id="ARBA00022692"/>
    </source>
</evidence>
<evidence type="ECO:0000256" key="3">
    <source>
        <dbReference type="ARBA" id="ARBA00022723"/>
    </source>
</evidence>
<dbReference type="GO" id="GO:0008270">
    <property type="term" value="F:zinc ion binding"/>
    <property type="evidence" value="ECO:0007669"/>
    <property type="project" value="UniProtKB-KW"/>
</dbReference>
<feature type="region of interest" description="Disordered" evidence="10">
    <location>
        <begin position="22"/>
        <end position="42"/>
    </location>
</feature>
<dbReference type="EMBL" id="HBEO01029621">
    <property type="protein sequence ID" value="CAD8501824.1"/>
    <property type="molecule type" value="Transcribed_RNA"/>
</dbReference>
<reference evidence="13" key="1">
    <citation type="submission" date="2021-01" db="EMBL/GenBank/DDBJ databases">
        <authorList>
            <person name="Corre E."/>
            <person name="Pelletier E."/>
            <person name="Niang G."/>
            <person name="Scheremetjew M."/>
            <person name="Finn R."/>
            <person name="Kale V."/>
            <person name="Holt S."/>
            <person name="Cochrane G."/>
            <person name="Meng A."/>
            <person name="Brown T."/>
            <person name="Cohen L."/>
        </authorList>
    </citation>
    <scope>NUCLEOTIDE SEQUENCE</scope>
    <source>
        <strain evidence="13">CCMP325</strain>
    </source>
</reference>
<evidence type="ECO:0000256" key="8">
    <source>
        <dbReference type="PROSITE-ProRule" id="PRU00175"/>
    </source>
</evidence>
<keyword evidence="5" id="KW-0862">Zinc</keyword>
<protein>
    <recommendedName>
        <fullName evidence="12">RING-type domain-containing protein</fullName>
    </recommendedName>
</protein>
<dbReference type="Pfam" id="PF13639">
    <property type="entry name" value="zf-RING_2"/>
    <property type="match status" value="1"/>
</dbReference>
<organism evidence="13">
    <name type="scientific">Hanusia phi</name>
    <dbReference type="NCBI Taxonomy" id="3032"/>
    <lineage>
        <taxon>Eukaryota</taxon>
        <taxon>Cryptophyceae</taxon>
        <taxon>Pyrenomonadales</taxon>
        <taxon>Geminigeraceae</taxon>
        <taxon>Hanusia</taxon>
    </lineage>
</organism>
<accession>A0A7S0HR94</accession>
<keyword evidence="7 11" id="KW-0472">Membrane</keyword>
<evidence type="ECO:0000259" key="12">
    <source>
        <dbReference type="PROSITE" id="PS50089"/>
    </source>
</evidence>
<evidence type="ECO:0000256" key="9">
    <source>
        <dbReference type="SAM" id="Coils"/>
    </source>
</evidence>
<evidence type="ECO:0000256" key="7">
    <source>
        <dbReference type="ARBA" id="ARBA00023136"/>
    </source>
</evidence>
<evidence type="ECO:0000313" key="13">
    <source>
        <dbReference type="EMBL" id="CAD8501824.1"/>
    </source>
</evidence>
<evidence type="ECO:0000256" key="10">
    <source>
        <dbReference type="SAM" id="MobiDB-lite"/>
    </source>
</evidence>
<evidence type="ECO:0000256" key="4">
    <source>
        <dbReference type="ARBA" id="ARBA00022771"/>
    </source>
</evidence>